<keyword evidence="3" id="KW-1185">Reference proteome</keyword>
<sequence length="111" mass="12523">LLKSYKTAKDNKNSNGRGACRFQFFNIMDEILGTAPSNQSTHTLSSLPNVVSRDILNLPSTSSLSTTLYDSSTLYSDKKNSNEIITKLKKEKKNISEQKTKFIKRSIARYL</sequence>
<proteinExistence type="predicted"/>
<feature type="non-terminal residue" evidence="2">
    <location>
        <position position="1"/>
    </location>
</feature>
<gene>
    <name evidence="2" type="ORF">X777_12253</name>
</gene>
<evidence type="ECO:0000313" key="3">
    <source>
        <dbReference type="Proteomes" id="UP000053097"/>
    </source>
</evidence>
<accession>A0A026W0J3</accession>
<dbReference type="AlphaFoldDB" id="A0A026W0J3"/>
<feature type="coiled-coil region" evidence="1">
    <location>
        <begin position="78"/>
        <end position="105"/>
    </location>
</feature>
<organism evidence="2 3">
    <name type="scientific">Ooceraea biroi</name>
    <name type="common">Clonal raider ant</name>
    <name type="synonym">Cerapachys biroi</name>
    <dbReference type="NCBI Taxonomy" id="2015173"/>
    <lineage>
        <taxon>Eukaryota</taxon>
        <taxon>Metazoa</taxon>
        <taxon>Ecdysozoa</taxon>
        <taxon>Arthropoda</taxon>
        <taxon>Hexapoda</taxon>
        <taxon>Insecta</taxon>
        <taxon>Pterygota</taxon>
        <taxon>Neoptera</taxon>
        <taxon>Endopterygota</taxon>
        <taxon>Hymenoptera</taxon>
        <taxon>Apocrita</taxon>
        <taxon>Aculeata</taxon>
        <taxon>Formicoidea</taxon>
        <taxon>Formicidae</taxon>
        <taxon>Dorylinae</taxon>
        <taxon>Ooceraea</taxon>
    </lineage>
</organism>
<evidence type="ECO:0000313" key="2">
    <source>
        <dbReference type="EMBL" id="EZA49515.1"/>
    </source>
</evidence>
<evidence type="ECO:0000256" key="1">
    <source>
        <dbReference type="SAM" id="Coils"/>
    </source>
</evidence>
<dbReference type="Proteomes" id="UP000053097">
    <property type="component" value="Unassembled WGS sequence"/>
</dbReference>
<name>A0A026W0J3_OOCBI</name>
<dbReference type="EMBL" id="KK107510">
    <property type="protein sequence ID" value="EZA49515.1"/>
    <property type="molecule type" value="Genomic_DNA"/>
</dbReference>
<reference evidence="2 3" key="1">
    <citation type="journal article" date="2014" name="Curr. Biol.">
        <title>The genome of the clonal raider ant Cerapachys biroi.</title>
        <authorList>
            <person name="Oxley P.R."/>
            <person name="Ji L."/>
            <person name="Fetter-Pruneda I."/>
            <person name="McKenzie S.K."/>
            <person name="Li C."/>
            <person name="Hu H."/>
            <person name="Zhang G."/>
            <person name="Kronauer D.J."/>
        </authorList>
    </citation>
    <scope>NUCLEOTIDE SEQUENCE [LARGE SCALE GENOMIC DNA]</scope>
</reference>
<protein>
    <submittedName>
        <fullName evidence="2">Uncharacterized protein</fullName>
    </submittedName>
</protein>
<keyword evidence="1" id="KW-0175">Coiled coil</keyword>